<feature type="transmembrane region" description="Helical" evidence="1">
    <location>
        <begin position="86"/>
        <end position="110"/>
    </location>
</feature>
<gene>
    <name evidence="2" type="ORF">SAMN04488101_12813</name>
</gene>
<sequence>MAMLDKLPSDQFFSEMMKHSKLVMPFSDFEERTMARINKESLVKRSVAKHKKFAVLFFVIGTGFGFVLTFFLSLTETNIVGIPSDTLLLICRLIYVFVVLTQLNSITALFSKSGNYHIT</sequence>
<proteinExistence type="predicted"/>
<reference evidence="2 3" key="1">
    <citation type="submission" date="2017-04" db="EMBL/GenBank/DDBJ databases">
        <authorList>
            <person name="Afonso C.L."/>
            <person name="Miller P.J."/>
            <person name="Scott M.A."/>
            <person name="Spackman E."/>
            <person name="Goraichik I."/>
            <person name="Dimitrov K.M."/>
            <person name="Suarez D.L."/>
            <person name="Swayne D.E."/>
        </authorList>
    </citation>
    <scope>NUCLEOTIDE SEQUENCE [LARGE SCALE GENOMIC DNA]</scope>
    <source>
        <strain evidence="2 3">DSM 19625</strain>
    </source>
</reference>
<dbReference type="AlphaFoldDB" id="A0A1W2F9P7"/>
<dbReference type="STRING" id="475255.SAMN04488101_12813"/>
<dbReference type="EMBL" id="FWYB01000028">
    <property type="protein sequence ID" value="SMD18679.1"/>
    <property type="molecule type" value="Genomic_DNA"/>
</dbReference>
<evidence type="ECO:0000313" key="3">
    <source>
        <dbReference type="Proteomes" id="UP000192678"/>
    </source>
</evidence>
<keyword evidence="3" id="KW-1185">Reference proteome</keyword>
<evidence type="ECO:0000256" key="1">
    <source>
        <dbReference type="SAM" id="Phobius"/>
    </source>
</evidence>
<accession>A0A1W2F9P7</accession>
<keyword evidence="1" id="KW-0472">Membrane</keyword>
<name>A0A1W2F9P7_9SPHI</name>
<feature type="transmembrane region" description="Helical" evidence="1">
    <location>
        <begin position="53"/>
        <end position="74"/>
    </location>
</feature>
<dbReference type="Proteomes" id="UP000192678">
    <property type="component" value="Unassembled WGS sequence"/>
</dbReference>
<evidence type="ECO:0000313" key="2">
    <source>
        <dbReference type="EMBL" id="SMD18679.1"/>
    </source>
</evidence>
<keyword evidence="1" id="KW-0812">Transmembrane</keyword>
<organism evidence="2 3">
    <name type="scientific">Pedobacter nyackensis</name>
    <dbReference type="NCBI Taxonomy" id="475255"/>
    <lineage>
        <taxon>Bacteria</taxon>
        <taxon>Pseudomonadati</taxon>
        <taxon>Bacteroidota</taxon>
        <taxon>Sphingobacteriia</taxon>
        <taxon>Sphingobacteriales</taxon>
        <taxon>Sphingobacteriaceae</taxon>
        <taxon>Pedobacter</taxon>
    </lineage>
</organism>
<protein>
    <submittedName>
        <fullName evidence="2">Uncharacterized protein</fullName>
    </submittedName>
</protein>
<keyword evidence="1" id="KW-1133">Transmembrane helix</keyword>